<keyword evidence="5" id="KW-1133">Transmembrane helix</keyword>
<evidence type="ECO:0000313" key="6">
    <source>
        <dbReference type="EMBL" id="OGC88340.1"/>
    </source>
</evidence>
<sequence>MQTYLQKLPLLVWARYAYMAGLVLSLISLVPTPWFPLQLGKLAVAAFFILVAGLLFVVGGGLGGVVGKKGYRAAWLVLLLPIVYLFSYLVSADRSVGLFGYSIETDTVCFTVIAAFTFLISFFLFRRLGSVRLLLASVSLAAGFAILFQFINIFFGTKILPAVFSDASVNLVGKWNDLGLLAGVCLLVLLIVIECVPLSMGRRIGLMSVALVVTLFLALVQYSAVWALLLGMMFIVGTWSFVTNKKLPKVSIVAGVVSIFFLVWGAGIQSGLVKVFPVSSFEIRPSFGTTLEVVRLSHEASMKEFLVGTGPGTFNNEWSLHKPAAINQSQFWNLSFSSGYSTFTTALGTVGVVGMLAWCIPLILVLLGLIQVMRRRESFNWYEQTAMVMCSSASLYLWIAAFVYTPNQNILLLALALSGASFAFSMKSDANPENSTVSLLMQRIALGVLIVVLVVVAVAGASVVRRFITEKNVNQGAIALGSGDVNGALNKANAALSVEKTGDSLQFAAQAGLSAMQQLAQSTSTPSTELQQQFTALAQTTVLFGQQGIQANPNDFRAHFILARIYDLLAGVGVEGAYTQAKQFYASAQTHNPLDPEIPLAVARLEYGQKNKQATNDALTQALTLKQDYTDAILFAVQMYVAEKDMPNAIVAAKAAVNSAPGVASIWFQLGLLYYSNNNMSDAAPALEKAVSLQTDYANAKYFLGLTYAALKKTPEAIQQFKDLVATNPDNAEVKLILANLEAGKPPFDGATPPVTSNPEDREKAPISQ</sequence>
<dbReference type="EMBL" id="MEXB01000009">
    <property type="protein sequence ID" value="OGC88340.1"/>
    <property type="molecule type" value="Genomic_DNA"/>
</dbReference>
<evidence type="ECO:0000256" key="1">
    <source>
        <dbReference type="ARBA" id="ARBA00022737"/>
    </source>
</evidence>
<dbReference type="InterPro" id="IPR019734">
    <property type="entry name" value="TPR_rpt"/>
</dbReference>
<feature type="transmembrane region" description="Helical" evidence="5">
    <location>
        <begin position="250"/>
        <end position="272"/>
    </location>
</feature>
<feature type="transmembrane region" description="Helical" evidence="5">
    <location>
        <begin position="133"/>
        <end position="155"/>
    </location>
</feature>
<keyword evidence="1" id="KW-0677">Repeat</keyword>
<dbReference type="PANTHER" id="PTHR44943">
    <property type="entry name" value="CELLULOSE SYNTHASE OPERON PROTEIN C"/>
    <property type="match status" value="1"/>
</dbReference>
<evidence type="ECO:0000256" key="3">
    <source>
        <dbReference type="PROSITE-ProRule" id="PRU00339"/>
    </source>
</evidence>
<evidence type="ECO:0000313" key="7">
    <source>
        <dbReference type="Proteomes" id="UP000176568"/>
    </source>
</evidence>
<evidence type="ECO:0000256" key="5">
    <source>
        <dbReference type="SAM" id="Phobius"/>
    </source>
</evidence>
<dbReference type="Proteomes" id="UP000176568">
    <property type="component" value="Unassembled WGS sequence"/>
</dbReference>
<feature type="transmembrane region" description="Helical" evidence="5">
    <location>
        <begin position="12"/>
        <end position="30"/>
    </location>
</feature>
<dbReference type="PROSITE" id="PS50005">
    <property type="entry name" value="TPR"/>
    <property type="match status" value="2"/>
</dbReference>
<gene>
    <name evidence="6" type="ORF">A2419_00590</name>
</gene>
<feature type="transmembrane region" description="Helical" evidence="5">
    <location>
        <begin position="73"/>
        <end position="90"/>
    </location>
</feature>
<dbReference type="Pfam" id="PF14559">
    <property type="entry name" value="TPR_19"/>
    <property type="match status" value="1"/>
</dbReference>
<dbReference type="Gene3D" id="1.25.40.10">
    <property type="entry name" value="Tetratricopeptide repeat domain"/>
    <property type="match status" value="1"/>
</dbReference>
<evidence type="ECO:0000256" key="2">
    <source>
        <dbReference type="ARBA" id="ARBA00022803"/>
    </source>
</evidence>
<dbReference type="STRING" id="1797247.A2419_00590"/>
<accession>A0A1F4Y2Z2</accession>
<feature type="transmembrane region" description="Helical" evidence="5">
    <location>
        <begin position="175"/>
        <end position="192"/>
    </location>
</feature>
<keyword evidence="5" id="KW-0472">Membrane</keyword>
<feature type="transmembrane region" description="Helical" evidence="5">
    <location>
        <begin position="204"/>
        <end position="220"/>
    </location>
</feature>
<dbReference type="AlphaFoldDB" id="A0A1F4Y2Z2"/>
<name>A0A1F4Y2Z2_9BACT</name>
<evidence type="ECO:0000256" key="4">
    <source>
        <dbReference type="SAM" id="MobiDB-lite"/>
    </source>
</evidence>
<feature type="transmembrane region" description="Helical" evidence="5">
    <location>
        <begin position="446"/>
        <end position="464"/>
    </location>
</feature>
<feature type="transmembrane region" description="Helical" evidence="5">
    <location>
        <begin position="346"/>
        <end position="373"/>
    </location>
</feature>
<proteinExistence type="predicted"/>
<feature type="compositionally biased region" description="Basic and acidic residues" evidence="4">
    <location>
        <begin position="759"/>
        <end position="769"/>
    </location>
</feature>
<dbReference type="SUPFAM" id="SSF48452">
    <property type="entry name" value="TPR-like"/>
    <property type="match status" value="1"/>
</dbReference>
<protein>
    <submittedName>
        <fullName evidence="6">Uncharacterized protein</fullName>
    </submittedName>
</protein>
<feature type="transmembrane region" description="Helical" evidence="5">
    <location>
        <begin position="42"/>
        <end position="66"/>
    </location>
</feature>
<feature type="region of interest" description="Disordered" evidence="4">
    <location>
        <begin position="744"/>
        <end position="769"/>
    </location>
</feature>
<feature type="transmembrane region" description="Helical" evidence="5">
    <location>
        <begin position="110"/>
        <end position="126"/>
    </location>
</feature>
<feature type="repeat" description="TPR" evidence="3">
    <location>
        <begin position="698"/>
        <end position="731"/>
    </location>
</feature>
<dbReference type="InterPro" id="IPR051685">
    <property type="entry name" value="Ycf3/AcsC/BcsC/TPR_MFPF"/>
</dbReference>
<dbReference type="InterPro" id="IPR011990">
    <property type="entry name" value="TPR-like_helical_dom_sf"/>
</dbReference>
<keyword evidence="5" id="KW-0812">Transmembrane</keyword>
<keyword evidence="2 3" id="KW-0802">TPR repeat</keyword>
<feature type="repeat" description="TPR" evidence="3">
    <location>
        <begin position="664"/>
        <end position="697"/>
    </location>
</feature>
<feature type="transmembrane region" description="Helical" evidence="5">
    <location>
        <begin position="226"/>
        <end position="243"/>
    </location>
</feature>
<dbReference type="PANTHER" id="PTHR44943:SF8">
    <property type="entry name" value="TPR REPEAT-CONTAINING PROTEIN MJ0263"/>
    <property type="match status" value="1"/>
</dbReference>
<reference evidence="6 7" key="1">
    <citation type="journal article" date="2016" name="Nat. Commun.">
        <title>Thousands of microbial genomes shed light on interconnected biogeochemical processes in an aquifer system.</title>
        <authorList>
            <person name="Anantharaman K."/>
            <person name="Brown C.T."/>
            <person name="Hug L.A."/>
            <person name="Sharon I."/>
            <person name="Castelle C.J."/>
            <person name="Probst A.J."/>
            <person name="Thomas B.C."/>
            <person name="Singh A."/>
            <person name="Wilkins M.J."/>
            <person name="Karaoz U."/>
            <person name="Brodie E.L."/>
            <person name="Williams K.H."/>
            <person name="Hubbard S.S."/>
            <person name="Banfield J.F."/>
        </authorList>
    </citation>
    <scope>NUCLEOTIDE SEQUENCE [LARGE SCALE GENOMIC DNA]</scope>
</reference>
<comment type="caution">
    <text evidence="6">The sequence shown here is derived from an EMBL/GenBank/DDBJ whole genome shotgun (WGS) entry which is preliminary data.</text>
</comment>
<organism evidence="6 7">
    <name type="scientific">Candidatus Adlerbacteria bacterium RIFOXYC1_FULL_48_26</name>
    <dbReference type="NCBI Taxonomy" id="1797247"/>
    <lineage>
        <taxon>Bacteria</taxon>
        <taxon>Candidatus Adleribacteriota</taxon>
    </lineage>
</organism>
<dbReference type="SMART" id="SM00028">
    <property type="entry name" value="TPR"/>
    <property type="match status" value="2"/>
</dbReference>